<dbReference type="Proteomes" id="UP000219689">
    <property type="component" value="Unassembled WGS sequence"/>
</dbReference>
<gene>
    <name evidence="2" type="ORF">CP557_06030</name>
</gene>
<keyword evidence="3" id="KW-1185">Reference proteome</keyword>
<accession>A0A2A5QTG3</accession>
<protein>
    <submittedName>
        <fullName evidence="2">Uncharacterized protein</fullName>
    </submittedName>
</protein>
<name>A0A2A5QTG3_9EURY</name>
<feature type="compositionally biased region" description="Gly residues" evidence="1">
    <location>
        <begin position="1"/>
        <end position="12"/>
    </location>
</feature>
<evidence type="ECO:0000256" key="1">
    <source>
        <dbReference type="SAM" id="MobiDB-lite"/>
    </source>
</evidence>
<feature type="compositionally biased region" description="Polar residues" evidence="1">
    <location>
        <begin position="192"/>
        <end position="204"/>
    </location>
</feature>
<feature type="compositionally biased region" description="Basic and acidic residues" evidence="1">
    <location>
        <begin position="16"/>
        <end position="27"/>
    </location>
</feature>
<organism evidence="2 3">
    <name type="scientific">Natrinema ejinorense</name>
    <dbReference type="NCBI Taxonomy" id="373386"/>
    <lineage>
        <taxon>Archaea</taxon>
        <taxon>Methanobacteriati</taxon>
        <taxon>Methanobacteriota</taxon>
        <taxon>Stenosarchaea group</taxon>
        <taxon>Halobacteria</taxon>
        <taxon>Halobacteriales</taxon>
        <taxon>Natrialbaceae</taxon>
        <taxon>Natrinema</taxon>
    </lineage>
</organism>
<dbReference type="AlphaFoldDB" id="A0A2A5QTG3"/>
<feature type="region of interest" description="Disordered" evidence="1">
    <location>
        <begin position="1"/>
        <end position="27"/>
    </location>
</feature>
<comment type="caution">
    <text evidence="2">The sequence shown here is derived from an EMBL/GenBank/DDBJ whole genome shotgun (WGS) entry which is preliminary data.</text>
</comment>
<proteinExistence type="predicted"/>
<evidence type="ECO:0000313" key="2">
    <source>
        <dbReference type="EMBL" id="PCR90137.1"/>
    </source>
</evidence>
<feature type="region of interest" description="Disordered" evidence="1">
    <location>
        <begin position="165"/>
        <end position="214"/>
    </location>
</feature>
<dbReference type="EMBL" id="NXNI01000001">
    <property type="protein sequence ID" value="PCR90137.1"/>
    <property type="molecule type" value="Genomic_DNA"/>
</dbReference>
<feature type="compositionally biased region" description="Low complexity" evidence="1">
    <location>
        <begin position="167"/>
        <end position="184"/>
    </location>
</feature>
<evidence type="ECO:0000313" key="3">
    <source>
        <dbReference type="Proteomes" id="UP000219689"/>
    </source>
</evidence>
<sequence length="214" mass="23481">MVAGCSGSGGSTGDSETVHDTNRVSESTHEYDVLFVRSADGAPFVYPNEAAAQRQKDEDRPPLHTGSFFLIDDGDADALRIDLEENAEETTEIREFVDDTDFETESIVIDQRPIGDCYHRHVRSVQATDGNFHRRYCRTLKDPMTPCEADTDVMEVVVFRIQRSYEDTPSSHSSSESASCRGSIIEGENGSEPVSNGTDSSDANATDGEEGSRE</sequence>
<reference evidence="2 3" key="1">
    <citation type="submission" date="2017-09" db="EMBL/GenBank/DDBJ databases">
        <title>Genome sequences of Natrinema ejinorence JCM 13890T.</title>
        <authorList>
            <person name="Roh S.W."/>
            <person name="Kim Y.B."/>
            <person name="Kim J.Y."/>
        </authorList>
    </citation>
    <scope>NUCLEOTIDE SEQUENCE [LARGE SCALE GENOMIC DNA]</scope>
    <source>
        <strain evidence="2 3">JCM 13890</strain>
    </source>
</reference>